<dbReference type="CDD" id="cd03110">
    <property type="entry name" value="SIMIBI_bact_arch"/>
    <property type="match status" value="1"/>
</dbReference>
<dbReference type="EMBL" id="JARVCO010000007">
    <property type="protein sequence ID" value="MDZ8118004.1"/>
    <property type="molecule type" value="Genomic_DNA"/>
</dbReference>
<evidence type="ECO:0000256" key="2">
    <source>
        <dbReference type="ARBA" id="ARBA00023004"/>
    </source>
</evidence>
<evidence type="ECO:0000313" key="5">
    <source>
        <dbReference type="EMBL" id="MDZ8118004.1"/>
    </source>
</evidence>
<evidence type="ECO:0000313" key="6">
    <source>
        <dbReference type="Proteomes" id="UP001290861"/>
    </source>
</evidence>
<protein>
    <submittedName>
        <fullName evidence="5">ATP-binding protein</fullName>
    </submittedName>
</protein>
<dbReference type="PANTHER" id="PTHR43063">
    <property type="entry name" value="4FE-4S CLUSTER CONTAINING PARA FAMILY ATPASE PROTEIN"/>
    <property type="match status" value="1"/>
</dbReference>
<name>A0ABU5MUV8_9BACT</name>
<dbReference type="PROSITE" id="PS51379">
    <property type="entry name" value="4FE4S_FER_2"/>
    <property type="match status" value="2"/>
</dbReference>
<dbReference type="InterPro" id="IPR017896">
    <property type="entry name" value="4Fe4S_Fe-S-bd"/>
</dbReference>
<dbReference type="Gene3D" id="3.40.50.300">
    <property type="entry name" value="P-loop containing nucleotide triphosphate hydrolases"/>
    <property type="match status" value="1"/>
</dbReference>
<dbReference type="InterPro" id="IPR002586">
    <property type="entry name" value="CobQ/CobB/MinD/ParA_Nub-bd_dom"/>
</dbReference>
<evidence type="ECO:0000259" key="4">
    <source>
        <dbReference type="PROSITE" id="PS51379"/>
    </source>
</evidence>
<organism evidence="5 6">
    <name type="scientific">Pontiella agarivorans</name>
    <dbReference type="NCBI Taxonomy" id="3038953"/>
    <lineage>
        <taxon>Bacteria</taxon>
        <taxon>Pseudomonadati</taxon>
        <taxon>Kiritimatiellota</taxon>
        <taxon>Kiritimatiellia</taxon>
        <taxon>Kiritimatiellales</taxon>
        <taxon>Pontiellaceae</taxon>
        <taxon>Pontiella</taxon>
    </lineage>
</organism>
<feature type="domain" description="4Fe-4S ferredoxin-type" evidence="4">
    <location>
        <begin position="88"/>
        <end position="116"/>
    </location>
</feature>
<dbReference type="InterPro" id="IPR027417">
    <property type="entry name" value="P-loop_NTPase"/>
</dbReference>
<dbReference type="Pfam" id="PF00037">
    <property type="entry name" value="Fer4"/>
    <property type="match status" value="2"/>
</dbReference>
<evidence type="ECO:0000256" key="3">
    <source>
        <dbReference type="ARBA" id="ARBA00023014"/>
    </source>
</evidence>
<keyword evidence="5" id="KW-0067">ATP-binding</keyword>
<keyword evidence="6" id="KW-1185">Reference proteome</keyword>
<feature type="domain" description="4Fe-4S ferredoxin-type" evidence="4">
    <location>
        <begin position="58"/>
        <end position="87"/>
    </location>
</feature>
<dbReference type="GO" id="GO:0005524">
    <property type="term" value="F:ATP binding"/>
    <property type="evidence" value="ECO:0007669"/>
    <property type="project" value="UniProtKB-KW"/>
</dbReference>
<dbReference type="PROSITE" id="PS00198">
    <property type="entry name" value="4FE4S_FER_1"/>
    <property type="match status" value="1"/>
</dbReference>
<dbReference type="RefSeq" id="WP_322607804.1">
    <property type="nucleotide sequence ID" value="NZ_JARVCO010000007.1"/>
</dbReference>
<dbReference type="Proteomes" id="UP001290861">
    <property type="component" value="Unassembled WGS sequence"/>
</dbReference>
<keyword evidence="1" id="KW-0479">Metal-binding</keyword>
<sequence length="277" mass="30056">MKIAVASGKGGTGKTTLSCAMAFAAQEKVTLLDCDVEEPNSHFFIRPEIEHQEQVFRPVPAVDETKCTGCGECARVCQFNAIVTVNGKTLVFNELCHSCGACVRICPTGALHEVDQPIGQIETGRRDHVRFVSGRLDVGQAMSPPLIRRTLEQADAESLTIVDCPPGTSCPYVTAVKACDAALLVTEPTPFGLHDLKLAVETIRDLGVPFGVAVNRMTEEKNPIQAYCEAEGIPLLIQIPEDRRAAEAYSRGEPINTVMPELNERLAQIPEQLKAMI</sequence>
<gene>
    <name evidence="5" type="ORF">P9H32_05130</name>
</gene>
<comment type="caution">
    <text evidence="5">The sequence shown here is derived from an EMBL/GenBank/DDBJ whole genome shotgun (WGS) entry which is preliminary data.</text>
</comment>
<keyword evidence="3" id="KW-0411">Iron-sulfur</keyword>
<keyword evidence="5" id="KW-0547">Nucleotide-binding</keyword>
<accession>A0ABU5MUV8</accession>
<dbReference type="SUPFAM" id="SSF52540">
    <property type="entry name" value="P-loop containing nucleoside triphosphate hydrolases"/>
    <property type="match status" value="1"/>
</dbReference>
<dbReference type="Gene3D" id="3.30.70.20">
    <property type="match status" value="1"/>
</dbReference>
<evidence type="ECO:0000256" key="1">
    <source>
        <dbReference type="ARBA" id="ARBA00022723"/>
    </source>
</evidence>
<dbReference type="Pfam" id="PF01656">
    <property type="entry name" value="CbiA"/>
    <property type="match status" value="1"/>
</dbReference>
<dbReference type="PANTHER" id="PTHR43063:SF1">
    <property type="entry name" value="4FE-4S CLUSTER CONTAINING PARA FAMILY ATPASE PROTEIN"/>
    <property type="match status" value="1"/>
</dbReference>
<keyword evidence="2" id="KW-0408">Iron</keyword>
<proteinExistence type="predicted"/>
<dbReference type="InterPro" id="IPR017900">
    <property type="entry name" value="4Fe4S_Fe_S_CS"/>
</dbReference>
<reference evidence="5 6" key="1">
    <citation type="journal article" date="2024" name="Appl. Environ. Microbiol.">
        <title>Pontiella agarivorans sp. nov., a novel marine anaerobic bacterium capable of degrading macroalgal polysaccharides and fixing nitrogen.</title>
        <authorList>
            <person name="Liu N."/>
            <person name="Kivenson V."/>
            <person name="Peng X."/>
            <person name="Cui Z."/>
            <person name="Lankiewicz T.S."/>
            <person name="Gosselin K.M."/>
            <person name="English C.J."/>
            <person name="Blair E.M."/>
            <person name="O'Malley M.A."/>
            <person name="Valentine D.L."/>
        </authorList>
    </citation>
    <scope>NUCLEOTIDE SEQUENCE [LARGE SCALE GENOMIC DNA]</scope>
    <source>
        <strain evidence="5 6">NLcol2</strain>
    </source>
</reference>